<protein>
    <recommendedName>
        <fullName evidence="2">BTB domain-containing protein</fullName>
    </recommendedName>
</protein>
<evidence type="ECO:0000256" key="1">
    <source>
        <dbReference type="SAM" id="MobiDB-lite"/>
    </source>
</evidence>
<keyword evidence="4" id="KW-1185">Reference proteome</keyword>
<evidence type="ECO:0000313" key="3">
    <source>
        <dbReference type="EMBL" id="KAF6759164.1"/>
    </source>
</evidence>
<feature type="domain" description="BTB" evidence="2">
    <location>
        <begin position="31"/>
        <end position="97"/>
    </location>
</feature>
<organism evidence="3 4">
    <name type="scientific">Ephemerocybe angulata</name>
    <dbReference type="NCBI Taxonomy" id="980116"/>
    <lineage>
        <taxon>Eukaryota</taxon>
        <taxon>Fungi</taxon>
        <taxon>Dikarya</taxon>
        <taxon>Basidiomycota</taxon>
        <taxon>Agaricomycotina</taxon>
        <taxon>Agaricomycetes</taxon>
        <taxon>Agaricomycetidae</taxon>
        <taxon>Agaricales</taxon>
        <taxon>Agaricineae</taxon>
        <taxon>Psathyrellaceae</taxon>
        <taxon>Ephemerocybe</taxon>
    </lineage>
</organism>
<evidence type="ECO:0000259" key="2">
    <source>
        <dbReference type="PROSITE" id="PS50097"/>
    </source>
</evidence>
<reference evidence="3 4" key="1">
    <citation type="submission" date="2020-07" db="EMBL/GenBank/DDBJ databases">
        <title>Comparative genomics of pyrophilous fungi reveals a link between fire events and developmental genes.</title>
        <authorList>
            <consortium name="DOE Joint Genome Institute"/>
            <person name="Steindorff A.S."/>
            <person name="Carver A."/>
            <person name="Calhoun S."/>
            <person name="Stillman K."/>
            <person name="Liu H."/>
            <person name="Lipzen A."/>
            <person name="Pangilinan J."/>
            <person name="Labutti K."/>
            <person name="Bruns T.D."/>
            <person name="Grigoriev I.V."/>
        </authorList>
    </citation>
    <scope>NUCLEOTIDE SEQUENCE [LARGE SCALE GENOMIC DNA]</scope>
    <source>
        <strain evidence="3 4">CBS 144469</strain>
    </source>
</reference>
<accession>A0A8H6I776</accession>
<gene>
    <name evidence="3" type="ORF">DFP72DRAFT_885839</name>
</gene>
<dbReference type="InterPro" id="IPR000210">
    <property type="entry name" value="BTB/POZ_dom"/>
</dbReference>
<dbReference type="Gene3D" id="3.30.710.10">
    <property type="entry name" value="Potassium Channel Kv1.1, Chain A"/>
    <property type="match status" value="1"/>
</dbReference>
<evidence type="ECO:0000313" key="4">
    <source>
        <dbReference type="Proteomes" id="UP000521943"/>
    </source>
</evidence>
<dbReference type="EMBL" id="JACGCI010000016">
    <property type="protein sequence ID" value="KAF6759164.1"/>
    <property type="molecule type" value="Genomic_DNA"/>
</dbReference>
<name>A0A8H6I776_9AGAR</name>
<proteinExistence type="predicted"/>
<dbReference type="InterPro" id="IPR011333">
    <property type="entry name" value="SKP1/BTB/POZ_sf"/>
</dbReference>
<dbReference type="Pfam" id="PF00651">
    <property type="entry name" value="BTB"/>
    <property type="match status" value="1"/>
</dbReference>
<dbReference type="AlphaFoldDB" id="A0A8H6I776"/>
<dbReference type="Proteomes" id="UP000521943">
    <property type="component" value="Unassembled WGS sequence"/>
</dbReference>
<sequence>MPKRRRTEDTNDGPTVGESPKPCEDVWFDDGNIVLQAENMQFKVHKSVLGKHSVVFSDLFEMPHVNDEPTVDGCPIVELHDSAEDIKHMALRLYGDKDHTGGDALPMAVVAAMVRMGRKYDIEHIKNEGLNHLKKTFPAELSSWDHNYENAPPSIKCKPGQGDLEIALEAIKLAHECDVKTILPACYLTVCYYRTGTSAHVIPTEVEGQCSFGAADLLEVRNQAIYGWISELGEKAQCSNQDICLDMGRYLMKKIWRYTRLSSTFDRWTNVARIYHAYIGQLCTFCSRTAEGSHEENRRDVWDELPSYFGLPNWGSLKDFEN</sequence>
<feature type="region of interest" description="Disordered" evidence="1">
    <location>
        <begin position="1"/>
        <end position="23"/>
    </location>
</feature>
<dbReference type="SUPFAM" id="SSF54695">
    <property type="entry name" value="POZ domain"/>
    <property type="match status" value="1"/>
</dbReference>
<dbReference type="OrthoDB" id="3217871at2759"/>
<comment type="caution">
    <text evidence="3">The sequence shown here is derived from an EMBL/GenBank/DDBJ whole genome shotgun (WGS) entry which is preliminary data.</text>
</comment>
<dbReference type="PROSITE" id="PS50097">
    <property type="entry name" value="BTB"/>
    <property type="match status" value="1"/>
</dbReference>